<protein>
    <submittedName>
        <fullName evidence="1">Uncharacterized protein</fullName>
    </submittedName>
</protein>
<gene>
    <name evidence="1" type="ORF">A2773_01345</name>
</gene>
<dbReference type="AlphaFoldDB" id="A0A1F5ZSK2"/>
<accession>A0A1F5ZSK2</accession>
<organism evidence="1 2">
    <name type="scientific">Candidatus Gottesmanbacteria bacterium RIFCSPHIGHO2_01_FULL_39_10</name>
    <dbReference type="NCBI Taxonomy" id="1798375"/>
    <lineage>
        <taxon>Bacteria</taxon>
        <taxon>Candidatus Gottesmaniibacteriota</taxon>
    </lineage>
</organism>
<dbReference type="Proteomes" id="UP000177383">
    <property type="component" value="Unassembled WGS sequence"/>
</dbReference>
<name>A0A1F5ZSK2_9BACT</name>
<sequence>MEWKELQPYLNKLNGQATIIVSRERIASLRNEMRRATKSRLQDLVINCKGVKEARFLGGIGYMYRVPAGGRKKYTVGKIPTIWLEGKIIYSEADIAGHVTSEINIPIDAITSIQLG</sequence>
<comment type="caution">
    <text evidence="1">The sequence shown here is derived from an EMBL/GenBank/DDBJ whole genome shotgun (WGS) entry which is preliminary data.</text>
</comment>
<dbReference type="STRING" id="1798375.A2773_01345"/>
<proteinExistence type="predicted"/>
<reference evidence="1 2" key="1">
    <citation type="journal article" date="2016" name="Nat. Commun.">
        <title>Thousands of microbial genomes shed light on interconnected biogeochemical processes in an aquifer system.</title>
        <authorList>
            <person name="Anantharaman K."/>
            <person name="Brown C.T."/>
            <person name="Hug L.A."/>
            <person name="Sharon I."/>
            <person name="Castelle C.J."/>
            <person name="Probst A.J."/>
            <person name="Thomas B.C."/>
            <person name="Singh A."/>
            <person name="Wilkins M.J."/>
            <person name="Karaoz U."/>
            <person name="Brodie E.L."/>
            <person name="Williams K.H."/>
            <person name="Hubbard S.S."/>
            <person name="Banfield J.F."/>
        </authorList>
    </citation>
    <scope>NUCLEOTIDE SEQUENCE [LARGE SCALE GENOMIC DNA]</scope>
</reference>
<evidence type="ECO:0000313" key="2">
    <source>
        <dbReference type="Proteomes" id="UP000177383"/>
    </source>
</evidence>
<dbReference type="EMBL" id="MFJE01000002">
    <property type="protein sequence ID" value="OGG15324.1"/>
    <property type="molecule type" value="Genomic_DNA"/>
</dbReference>
<evidence type="ECO:0000313" key="1">
    <source>
        <dbReference type="EMBL" id="OGG15324.1"/>
    </source>
</evidence>